<dbReference type="Gene3D" id="1.10.8.10">
    <property type="entry name" value="DNA helicase RuvA subunit, C-terminal domain"/>
    <property type="match status" value="1"/>
</dbReference>
<dbReference type="HAMAP" id="MF_00031">
    <property type="entry name" value="DNA_HJ_migration_RuvA"/>
    <property type="match status" value="1"/>
</dbReference>
<dbReference type="Pfam" id="PF01330">
    <property type="entry name" value="RuvA_N"/>
    <property type="match status" value="1"/>
</dbReference>
<dbReference type="GO" id="GO:0009379">
    <property type="term" value="C:Holliday junction helicase complex"/>
    <property type="evidence" value="ECO:0007669"/>
    <property type="project" value="InterPro"/>
</dbReference>
<evidence type="ECO:0000259" key="7">
    <source>
        <dbReference type="SMART" id="SM00278"/>
    </source>
</evidence>
<comment type="caution">
    <text evidence="8">The sequence shown here is derived from an EMBL/GenBank/DDBJ whole genome shotgun (WGS) entry which is preliminary data.</text>
</comment>
<protein>
    <recommendedName>
        <fullName evidence="6">Holliday junction branch migration complex subunit RuvA</fullName>
    </recommendedName>
</protein>
<evidence type="ECO:0000256" key="5">
    <source>
        <dbReference type="ARBA" id="ARBA00023204"/>
    </source>
</evidence>
<feature type="domain" description="Helix-hairpin-helix DNA-binding motif class 1" evidence="7">
    <location>
        <begin position="108"/>
        <end position="127"/>
    </location>
</feature>
<keyword evidence="5 6" id="KW-0234">DNA repair</keyword>
<dbReference type="InterPro" id="IPR000085">
    <property type="entry name" value="RuvA"/>
</dbReference>
<keyword evidence="9" id="KW-1185">Reference proteome</keyword>
<dbReference type="InterPro" id="IPR013849">
    <property type="entry name" value="DNA_helicase_Holl-junc_RuvA_I"/>
</dbReference>
<evidence type="ECO:0000313" key="9">
    <source>
        <dbReference type="Proteomes" id="UP000484885"/>
    </source>
</evidence>
<comment type="subcellular location">
    <subcellularLocation>
        <location evidence="6">Cytoplasm</location>
    </subcellularLocation>
</comment>
<keyword evidence="3 6" id="KW-0238">DNA-binding</keyword>
<keyword evidence="1 6" id="KW-0963">Cytoplasm</keyword>
<dbReference type="SUPFAM" id="SSF46929">
    <property type="entry name" value="DNA helicase RuvA subunit, C-terminal domain"/>
    <property type="match status" value="1"/>
</dbReference>
<evidence type="ECO:0000313" key="8">
    <source>
        <dbReference type="EMBL" id="NDY94993.1"/>
    </source>
</evidence>
<feature type="region of interest" description="Domain I" evidence="6">
    <location>
        <begin position="1"/>
        <end position="64"/>
    </location>
</feature>
<dbReference type="Proteomes" id="UP000484885">
    <property type="component" value="Unassembled WGS sequence"/>
</dbReference>
<comment type="subunit">
    <text evidence="6">Homotetramer. Forms an RuvA(8)-RuvB(12)-Holliday junction (HJ) complex. HJ DNA is sandwiched between 2 RuvA tetramers; dsDNA enters through RuvA and exits via RuvB. An RuvB hexamer assembles on each DNA strand where it exits the tetramer. Each RuvB hexamer is contacted by two RuvA subunits (via domain III) on 2 adjacent RuvB subunits; this complex drives branch migration. In the full resolvosome a probable DNA-RuvA(4)-RuvB(12)-RuvC(2) complex forms which resolves the HJ.</text>
</comment>
<reference evidence="8 9" key="1">
    <citation type="submission" date="2020-02" db="EMBL/GenBank/DDBJ databases">
        <authorList>
            <person name="Zhang X.-Y."/>
        </authorList>
    </citation>
    <scope>NUCLEOTIDE SEQUENCE [LARGE SCALE GENOMIC DNA]</scope>
    <source>
        <strain evidence="8 9">C33</strain>
    </source>
</reference>
<dbReference type="InterPro" id="IPR003583">
    <property type="entry name" value="Hlx-hairpin-Hlx_DNA-bd_motif"/>
</dbReference>
<dbReference type="GO" id="GO:0005524">
    <property type="term" value="F:ATP binding"/>
    <property type="evidence" value="ECO:0007669"/>
    <property type="project" value="InterPro"/>
</dbReference>
<dbReference type="NCBIfam" id="TIGR00084">
    <property type="entry name" value="ruvA"/>
    <property type="match status" value="1"/>
</dbReference>
<sequence>MIARLHGTLLERQPPYLLVDVAGVGYEVEAPLSVFDRLPPLGQPLTLLTQLIVREDAHTLYGFVEAADRELFRSLLKVSGVGPRLALAILSGVSSRDFALMVEAGDAQALTRLPGIGKKTAERLLLEMRGRLSDLQTGPGAAGAAMDAAGEARAALTALGYSSTEALKMIRSVEAPDQSAEALIRLALKHKMQG</sequence>
<dbReference type="CDD" id="cd14332">
    <property type="entry name" value="UBA_RuvA_C"/>
    <property type="match status" value="1"/>
</dbReference>
<comment type="similarity">
    <text evidence="6">Belongs to the RuvA family.</text>
</comment>
<feature type="region of interest" description="Domain III" evidence="6">
    <location>
        <begin position="142"/>
        <end position="194"/>
    </location>
</feature>
<feature type="domain" description="Helix-hairpin-helix DNA-binding motif class 1" evidence="7">
    <location>
        <begin position="73"/>
        <end position="92"/>
    </location>
</feature>
<comment type="function">
    <text evidence="6">The RuvA-RuvB-RuvC complex processes Holliday junction (HJ) DNA during genetic recombination and DNA repair, while the RuvA-RuvB complex plays an important role in the rescue of blocked DNA replication forks via replication fork reversal (RFR). RuvA specifically binds to HJ cruciform DNA, conferring on it an open structure. The RuvB hexamer acts as an ATP-dependent pump, pulling dsDNA into and through the RuvAB complex. HJ branch migration allows RuvC to scan DNA until it finds its consensus sequence, where it cleaves and resolves the cruciform DNA.</text>
</comment>
<dbReference type="GO" id="GO:0009378">
    <property type="term" value="F:four-way junction helicase activity"/>
    <property type="evidence" value="ECO:0007669"/>
    <property type="project" value="InterPro"/>
</dbReference>
<dbReference type="InterPro" id="IPR010994">
    <property type="entry name" value="RuvA_2-like"/>
</dbReference>
<evidence type="ECO:0000256" key="6">
    <source>
        <dbReference type="HAMAP-Rule" id="MF_00031"/>
    </source>
</evidence>
<dbReference type="EMBL" id="JAAGSC010000034">
    <property type="protein sequence ID" value="NDY94993.1"/>
    <property type="molecule type" value="Genomic_DNA"/>
</dbReference>
<keyword evidence="4 6" id="KW-0233">DNA recombination</keyword>
<dbReference type="Gene3D" id="2.40.50.140">
    <property type="entry name" value="Nucleic acid-binding proteins"/>
    <property type="match status" value="1"/>
</dbReference>
<evidence type="ECO:0000256" key="4">
    <source>
        <dbReference type="ARBA" id="ARBA00023172"/>
    </source>
</evidence>
<dbReference type="GO" id="GO:0006310">
    <property type="term" value="P:DNA recombination"/>
    <property type="evidence" value="ECO:0007669"/>
    <property type="project" value="UniProtKB-UniRule"/>
</dbReference>
<dbReference type="AlphaFoldDB" id="A0A845UT48"/>
<dbReference type="SMART" id="SM00278">
    <property type="entry name" value="HhH1"/>
    <property type="match status" value="2"/>
</dbReference>
<name>A0A845UT48_9GAMM</name>
<dbReference type="InterPro" id="IPR011114">
    <property type="entry name" value="RuvA_C"/>
</dbReference>
<comment type="caution">
    <text evidence="6">Lacks conserved residue(s) required for the propagation of feature annotation.</text>
</comment>
<organism evidence="8 9">
    <name type="scientific">Wenzhouxiangella limi</name>
    <dbReference type="NCBI Taxonomy" id="2707351"/>
    <lineage>
        <taxon>Bacteria</taxon>
        <taxon>Pseudomonadati</taxon>
        <taxon>Pseudomonadota</taxon>
        <taxon>Gammaproteobacteria</taxon>
        <taxon>Chromatiales</taxon>
        <taxon>Wenzhouxiangellaceae</taxon>
        <taxon>Wenzhouxiangella</taxon>
    </lineage>
</organism>
<dbReference type="Pfam" id="PF07499">
    <property type="entry name" value="RuvA_C"/>
    <property type="match status" value="1"/>
</dbReference>
<dbReference type="GO" id="GO:0048476">
    <property type="term" value="C:Holliday junction resolvase complex"/>
    <property type="evidence" value="ECO:0007669"/>
    <property type="project" value="UniProtKB-UniRule"/>
</dbReference>
<dbReference type="InterPro" id="IPR012340">
    <property type="entry name" value="NA-bd_OB-fold"/>
</dbReference>
<comment type="domain">
    <text evidence="6">Has three domains with a flexible linker between the domains II and III and assumes an 'L' shape. Domain III is highly mobile and contacts RuvB.</text>
</comment>
<accession>A0A845UT48</accession>
<dbReference type="InterPro" id="IPR036267">
    <property type="entry name" value="RuvA_C_sf"/>
</dbReference>
<dbReference type="SUPFAM" id="SSF47781">
    <property type="entry name" value="RuvA domain 2-like"/>
    <property type="match status" value="1"/>
</dbReference>
<gene>
    <name evidence="6 8" type="primary">ruvA</name>
    <name evidence="8" type="ORF">G3I74_04540</name>
</gene>
<dbReference type="GO" id="GO:0005737">
    <property type="term" value="C:cytoplasm"/>
    <property type="evidence" value="ECO:0007669"/>
    <property type="project" value="UniProtKB-SubCell"/>
</dbReference>
<dbReference type="GO" id="GO:0006281">
    <property type="term" value="P:DNA repair"/>
    <property type="evidence" value="ECO:0007669"/>
    <property type="project" value="UniProtKB-UniRule"/>
</dbReference>
<dbReference type="Pfam" id="PF14520">
    <property type="entry name" value="HHH_5"/>
    <property type="match status" value="1"/>
</dbReference>
<keyword evidence="2 6" id="KW-0227">DNA damage</keyword>
<proteinExistence type="inferred from homology"/>
<dbReference type="RefSeq" id="WP_164210405.1">
    <property type="nucleotide sequence ID" value="NZ_JAAGSC010000034.1"/>
</dbReference>
<dbReference type="Gene3D" id="1.10.150.20">
    <property type="entry name" value="5' to 3' exonuclease, C-terminal subdomain"/>
    <property type="match status" value="1"/>
</dbReference>
<dbReference type="SUPFAM" id="SSF50249">
    <property type="entry name" value="Nucleic acid-binding proteins"/>
    <property type="match status" value="1"/>
</dbReference>
<dbReference type="GO" id="GO:0000400">
    <property type="term" value="F:four-way junction DNA binding"/>
    <property type="evidence" value="ECO:0007669"/>
    <property type="project" value="UniProtKB-UniRule"/>
</dbReference>
<evidence type="ECO:0000256" key="2">
    <source>
        <dbReference type="ARBA" id="ARBA00022763"/>
    </source>
</evidence>
<evidence type="ECO:0000256" key="3">
    <source>
        <dbReference type="ARBA" id="ARBA00023125"/>
    </source>
</evidence>
<evidence type="ECO:0000256" key="1">
    <source>
        <dbReference type="ARBA" id="ARBA00022490"/>
    </source>
</evidence>